<organism evidence="1 2">
    <name type="scientific">Cryptosporidium xiaoi</name>
    <dbReference type="NCBI Taxonomy" id="659607"/>
    <lineage>
        <taxon>Eukaryota</taxon>
        <taxon>Sar</taxon>
        <taxon>Alveolata</taxon>
        <taxon>Apicomplexa</taxon>
        <taxon>Conoidasida</taxon>
        <taxon>Coccidia</taxon>
        <taxon>Eucoccidiorida</taxon>
        <taxon>Eimeriorina</taxon>
        <taxon>Cryptosporidiidae</taxon>
        <taxon>Cryptosporidium</taxon>
    </lineage>
</organism>
<dbReference type="EMBL" id="JAWDEY010000032">
    <property type="protein sequence ID" value="KAK6588511.1"/>
    <property type="molecule type" value="Genomic_DNA"/>
</dbReference>
<comment type="caution">
    <text evidence="1">The sequence shown here is derived from an EMBL/GenBank/DDBJ whole genome shotgun (WGS) entry which is preliminary data.</text>
</comment>
<reference evidence="1 2" key="1">
    <citation type="submission" date="2023-10" db="EMBL/GenBank/DDBJ databases">
        <title>Comparative genomics analysis reveals potential genetic determinants of host preference in Cryptosporidium xiaoi.</title>
        <authorList>
            <person name="Xiao L."/>
            <person name="Li J."/>
        </authorList>
    </citation>
    <scope>NUCLEOTIDE SEQUENCE [LARGE SCALE GENOMIC DNA]</scope>
    <source>
        <strain evidence="1 2">52996</strain>
    </source>
</reference>
<accession>A0AAV9Y1H7</accession>
<dbReference type="SUPFAM" id="SSF46579">
    <property type="entry name" value="Prefoldin"/>
    <property type="match status" value="1"/>
</dbReference>
<gene>
    <name evidence="1" type="ORF">RS030_4553</name>
</gene>
<evidence type="ECO:0000313" key="2">
    <source>
        <dbReference type="Proteomes" id="UP001311799"/>
    </source>
</evidence>
<evidence type="ECO:0000313" key="1">
    <source>
        <dbReference type="EMBL" id="KAK6588511.1"/>
    </source>
</evidence>
<name>A0AAV9Y1H7_9CRYT</name>
<sequence>MNKQEDSTQDSMNLKLNKAILYELENLSQDSKVYRRDANIFFLSNREEVKRLFERKT</sequence>
<dbReference type="Proteomes" id="UP001311799">
    <property type="component" value="Unassembled WGS sequence"/>
</dbReference>
<dbReference type="AlphaFoldDB" id="A0AAV9Y1H7"/>
<proteinExistence type="predicted"/>
<protein>
    <submittedName>
        <fullName evidence="1">Uncharacterized protein</fullName>
    </submittedName>
</protein>
<keyword evidence="2" id="KW-1185">Reference proteome</keyword>